<feature type="region of interest" description="Disordered" evidence="7">
    <location>
        <begin position="469"/>
        <end position="491"/>
    </location>
</feature>
<dbReference type="PROSITE" id="PS50011">
    <property type="entry name" value="PROTEIN_KINASE_DOM"/>
    <property type="match status" value="1"/>
</dbReference>
<dbReference type="Pfam" id="PF00069">
    <property type="entry name" value="Pkinase"/>
    <property type="match status" value="1"/>
</dbReference>
<dbReference type="Gene3D" id="1.10.510.10">
    <property type="entry name" value="Transferase(Phosphotransferase) domain 1"/>
    <property type="match status" value="1"/>
</dbReference>
<evidence type="ECO:0000256" key="1">
    <source>
        <dbReference type="ARBA" id="ARBA00012513"/>
    </source>
</evidence>
<gene>
    <name evidence="9" type="ORF">GCM10010324_37590</name>
</gene>
<dbReference type="EMBL" id="BMUT01000007">
    <property type="protein sequence ID" value="GGX88313.1"/>
    <property type="molecule type" value="Genomic_DNA"/>
</dbReference>
<proteinExistence type="predicted"/>
<dbReference type="Pfam" id="PF25816">
    <property type="entry name" value="RamC_N"/>
    <property type="match status" value="1"/>
</dbReference>
<dbReference type="InterPro" id="IPR007822">
    <property type="entry name" value="LANC-like"/>
</dbReference>
<dbReference type="SUPFAM" id="SSF56112">
    <property type="entry name" value="Protein kinase-like (PK-like)"/>
    <property type="match status" value="1"/>
</dbReference>
<dbReference type="InterPro" id="IPR057929">
    <property type="entry name" value="RamC_N"/>
</dbReference>
<dbReference type="InterPro" id="IPR011009">
    <property type="entry name" value="Kinase-like_dom_sf"/>
</dbReference>
<comment type="caution">
    <text evidence="9">The sequence shown here is derived from an EMBL/GenBank/DDBJ whole genome shotgun (WGS) entry which is preliminary data.</text>
</comment>
<evidence type="ECO:0000256" key="4">
    <source>
        <dbReference type="ARBA" id="ARBA00022741"/>
    </source>
</evidence>
<dbReference type="InterPro" id="IPR053524">
    <property type="entry name" value="Aerial_hyphae_peptide-synth"/>
</dbReference>
<organism evidence="9 10">
    <name type="scientific">Streptomyces hiroshimensis</name>
    <dbReference type="NCBI Taxonomy" id="66424"/>
    <lineage>
        <taxon>Bacteria</taxon>
        <taxon>Bacillati</taxon>
        <taxon>Actinomycetota</taxon>
        <taxon>Actinomycetes</taxon>
        <taxon>Kitasatosporales</taxon>
        <taxon>Streptomycetaceae</taxon>
        <taxon>Streptomyces</taxon>
    </lineage>
</organism>
<feature type="domain" description="Protein kinase" evidence="8">
    <location>
        <begin position="224"/>
        <end position="497"/>
    </location>
</feature>
<dbReference type="RefSeq" id="WP_190022837.1">
    <property type="nucleotide sequence ID" value="NZ_BMUT01000007.1"/>
</dbReference>
<protein>
    <recommendedName>
        <fullName evidence="1">non-specific serine/threonine protein kinase</fullName>
        <ecNumber evidence="1">2.7.11.1</ecNumber>
    </recommendedName>
</protein>
<dbReference type="InterPro" id="IPR000719">
    <property type="entry name" value="Prot_kinase_dom"/>
</dbReference>
<dbReference type="CDD" id="cd04791">
    <property type="entry name" value="LanC_SerThrkinase"/>
    <property type="match status" value="1"/>
</dbReference>
<reference evidence="10" key="1">
    <citation type="journal article" date="2019" name="Int. J. Syst. Evol. Microbiol.">
        <title>The Global Catalogue of Microorganisms (GCM) 10K type strain sequencing project: providing services to taxonomists for standard genome sequencing and annotation.</title>
        <authorList>
            <consortium name="The Broad Institute Genomics Platform"/>
            <consortium name="The Broad Institute Genome Sequencing Center for Infectious Disease"/>
            <person name="Wu L."/>
            <person name="Ma J."/>
        </authorList>
    </citation>
    <scope>NUCLEOTIDE SEQUENCE [LARGE SCALE GENOMIC DNA]</scope>
    <source>
        <strain evidence="10">JCM 4586</strain>
    </source>
</reference>
<evidence type="ECO:0000313" key="10">
    <source>
        <dbReference type="Proteomes" id="UP000659223"/>
    </source>
</evidence>
<dbReference type="PRINTS" id="PR01955">
    <property type="entry name" value="LANCFRANKIA"/>
</dbReference>
<evidence type="ECO:0000256" key="5">
    <source>
        <dbReference type="ARBA" id="ARBA00022777"/>
    </source>
</evidence>
<keyword evidence="5 9" id="KW-0418">Kinase</keyword>
<evidence type="ECO:0000256" key="6">
    <source>
        <dbReference type="ARBA" id="ARBA00022840"/>
    </source>
</evidence>
<dbReference type="InterPro" id="IPR058053">
    <property type="entry name" value="RamC_C"/>
</dbReference>
<evidence type="ECO:0000256" key="2">
    <source>
        <dbReference type="ARBA" id="ARBA00022527"/>
    </source>
</evidence>
<evidence type="ECO:0000313" key="9">
    <source>
        <dbReference type="EMBL" id="GGX88313.1"/>
    </source>
</evidence>
<dbReference type="SMART" id="SM01260">
    <property type="entry name" value="LANC_like"/>
    <property type="match status" value="1"/>
</dbReference>
<accession>A0ABQ2YLL8</accession>
<dbReference type="GO" id="GO:0004674">
    <property type="term" value="F:protein serine/threonine kinase activity"/>
    <property type="evidence" value="ECO:0007669"/>
    <property type="project" value="UniProtKB-KW"/>
</dbReference>
<keyword evidence="3" id="KW-0808">Transferase</keyword>
<dbReference type="EC" id="2.7.11.1" evidence="1"/>
<dbReference type="SUPFAM" id="SSF158745">
    <property type="entry name" value="LanC-like"/>
    <property type="match status" value="1"/>
</dbReference>
<feature type="region of interest" description="Disordered" evidence="7">
    <location>
        <begin position="852"/>
        <end position="880"/>
    </location>
</feature>
<evidence type="ECO:0000256" key="7">
    <source>
        <dbReference type="SAM" id="MobiDB-lite"/>
    </source>
</evidence>
<evidence type="ECO:0000256" key="3">
    <source>
        <dbReference type="ARBA" id="ARBA00022679"/>
    </source>
</evidence>
<keyword evidence="10" id="KW-1185">Reference proteome</keyword>
<keyword evidence="4" id="KW-0547">Nucleotide-binding</keyword>
<dbReference type="SMART" id="SM00220">
    <property type="entry name" value="S_TKc"/>
    <property type="match status" value="1"/>
</dbReference>
<dbReference type="NCBIfam" id="NF038151">
    <property type="entry name" value="lanthi_synth_III"/>
    <property type="match status" value="1"/>
</dbReference>
<name>A0ABQ2YLL8_9ACTN</name>
<dbReference type="PANTHER" id="PTHR43289:SF6">
    <property type="entry name" value="SERINE_THREONINE-PROTEIN KINASE NEKL-3"/>
    <property type="match status" value="1"/>
</dbReference>
<feature type="compositionally biased region" description="Low complexity" evidence="7">
    <location>
        <begin position="870"/>
        <end position="880"/>
    </location>
</feature>
<keyword evidence="6" id="KW-0067">ATP-binding</keyword>
<dbReference type="Gene3D" id="1.50.10.20">
    <property type="match status" value="2"/>
</dbReference>
<dbReference type="PANTHER" id="PTHR43289">
    <property type="entry name" value="MITOGEN-ACTIVATED PROTEIN KINASE KINASE KINASE 20-RELATED"/>
    <property type="match status" value="1"/>
</dbReference>
<keyword evidence="2 9" id="KW-0723">Serine/threonine-protein kinase</keyword>
<sequence length="880" mass="94994">MLAQGHLVADPFFVESLDRIEDAADRFARAAGPPPPGWQRAERGGWVNIHRPEARLPRQGWKIHASATAARAEHVIDTVWDYCAERGICFKFLRSATVLKQVNSKQAPRSAGGKLVTVYPCGEEELERTLTDLSALLRGIEGPYVLSDLRWDEGPLYVRYGGFSLAYCFSHEGEYVPAVEGPGGVLVPDVRGTSFRVPPWVEAPAFLAARIREAKASAPGGFPYRVEKALHFSNGGGVYRAVEAESGRRVVLREARPHAGLDDSGTDAVARLEREHAVLRRLAGLDCVPQVYARTRHWEHHFLVEELIEGETLQEAVGRRHPLFRHGSGEEEVAAYTRWACDVLGRIEKAVAELHARGVVFGDLQPGNVIVRPDDSVCLVDFETAFARDSADAGLRPALGTPGFTAAWARSGPAVDTYALAALALALFCPLTPLLRFDRDKYAQLAGWVERRFPVPPGFGERLRRELAPPVSAEGAQDAQATPGAPTAPVSFTDESFADDSLWPEERAADGRAALDSLCEGILVSATPEREDRLFPGDVRQFDEQGASLAFGAAGVLHALYVTGRADHPAFGEHVDWLVRACERTRWPRPGLYDGLAGIAYVLEELGRPGEAREVLTRLDGIGLQGCGAGLFGGIAGIGLTRLHFGEADEAARLGARLARALTGREPMAGKADAAGLTHGWSGPALLFTGLYATTRDQEWLRHAETALARDIGHCGAPREGQVHVREGQRWLSALDRGSAGIALALDAYLQHRDDPHFALLRDRMRDSLGTELLLSPGLLDGQAGLLYGLAHLAGPDSALVPHLRSLGLHCVRFRGRRAFAMDGLLRLSMDLATGAAGVLLAVHTALAGGPARTPRPPLPLLPLPPTPTASPDAPLQAEL</sequence>
<feature type="compositionally biased region" description="Pro residues" evidence="7">
    <location>
        <begin position="854"/>
        <end position="869"/>
    </location>
</feature>
<evidence type="ECO:0000259" key="8">
    <source>
        <dbReference type="PROSITE" id="PS50011"/>
    </source>
</evidence>
<dbReference type="Proteomes" id="UP000659223">
    <property type="component" value="Unassembled WGS sequence"/>
</dbReference>